<evidence type="ECO:0000256" key="5">
    <source>
        <dbReference type="ARBA" id="ARBA00022598"/>
    </source>
</evidence>
<evidence type="ECO:0000256" key="13">
    <source>
        <dbReference type="ARBA" id="ARBA00047833"/>
    </source>
</evidence>
<dbReference type="SUPFAM" id="SSF51984">
    <property type="entry name" value="MurCD N-terminal domain"/>
    <property type="match status" value="1"/>
</dbReference>
<dbReference type="GO" id="GO:0008763">
    <property type="term" value="F:UDP-N-acetylmuramate-L-alanine ligase activity"/>
    <property type="evidence" value="ECO:0007669"/>
    <property type="project" value="UniProtKB-UniRule"/>
</dbReference>
<dbReference type="Proteomes" id="UP000503088">
    <property type="component" value="Chromosome"/>
</dbReference>
<dbReference type="SUPFAM" id="SSF53623">
    <property type="entry name" value="MurD-like peptide ligases, catalytic domain"/>
    <property type="match status" value="1"/>
</dbReference>
<dbReference type="GO" id="GO:0071555">
    <property type="term" value="P:cell wall organization"/>
    <property type="evidence" value="ECO:0007669"/>
    <property type="project" value="UniProtKB-KW"/>
</dbReference>
<evidence type="ECO:0000259" key="16">
    <source>
        <dbReference type="Pfam" id="PF02875"/>
    </source>
</evidence>
<evidence type="ECO:0000259" key="15">
    <source>
        <dbReference type="Pfam" id="PF01225"/>
    </source>
</evidence>
<dbReference type="Gene3D" id="3.40.1190.10">
    <property type="entry name" value="Mur-like, catalytic domain"/>
    <property type="match status" value="1"/>
</dbReference>
<dbReference type="RefSeq" id="WP_173221447.1">
    <property type="nucleotide sequence ID" value="NZ_CP048104.1"/>
</dbReference>
<dbReference type="InterPro" id="IPR050061">
    <property type="entry name" value="MurCDEF_pg_biosynth"/>
</dbReference>
<keyword evidence="19" id="KW-1185">Reference proteome</keyword>
<gene>
    <name evidence="14" type="primary">murC</name>
    <name evidence="18" type="ORF">GXN76_06095</name>
</gene>
<dbReference type="GO" id="GO:0008360">
    <property type="term" value="P:regulation of cell shape"/>
    <property type="evidence" value="ECO:0007669"/>
    <property type="project" value="UniProtKB-KW"/>
</dbReference>
<dbReference type="PANTHER" id="PTHR43445">
    <property type="entry name" value="UDP-N-ACETYLMURAMATE--L-ALANINE LIGASE-RELATED"/>
    <property type="match status" value="1"/>
</dbReference>
<dbReference type="InterPro" id="IPR036565">
    <property type="entry name" value="Mur-like_cat_sf"/>
</dbReference>
<evidence type="ECO:0000256" key="11">
    <source>
        <dbReference type="ARBA" id="ARBA00023306"/>
    </source>
</evidence>
<evidence type="ECO:0000313" key="19">
    <source>
        <dbReference type="Proteomes" id="UP000503088"/>
    </source>
</evidence>
<evidence type="ECO:0000256" key="12">
    <source>
        <dbReference type="ARBA" id="ARBA00023316"/>
    </source>
</evidence>
<keyword evidence="12 14" id="KW-0961">Cell wall biogenesis/degradation</keyword>
<evidence type="ECO:0000256" key="1">
    <source>
        <dbReference type="ARBA" id="ARBA00004496"/>
    </source>
</evidence>
<dbReference type="Pfam" id="PF02875">
    <property type="entry name" value="Mur_ligase_C"/>
    <property type="match status" value="1"/>
</dbReference>
<comment type="similarity">
    <text evidence="14">Belongs to the MurCDEF family.</text>
</comment>
<dbReference type="InterPro" id="IPR013221">
    <property type="entry name" value="Mur_ligase_cen"/>
</dbReference>
<sequence length="464" mass="51095">MKSKEHVHFIGIGGYGMSAIARVLLEMGYIVTGSDVASNKLTESLVKKGAKIHLGHDASLVQGADRVVYSSSIPSENVELEAAKQQGISVLHRSQMLAALLNNKKGIAVAGAHGKTTTSSMIAQTMEESGADPTYVIGGEVVGLGSNAKAGQSPYVVAEADESDGTFLEYYPHVAVVTNIEPDHLENYDGDFEKLKQAYRQFLRQIKSGGTAVLGWDDDYVREIAGETDARIITYAIDREADYKAVNIRQHLNEVVFSVQRNGEILGDITINVPGRHNVSNALATLIVCLEAGLSFEEASKGLLRFQGAKRRFQIIGEVDQVLVVDDYAHHPTEIRTTIDGLKAMNRRIVAVFQPQRYSRTHLLMEEFSRAFKGVDRLAVTQIYSPPGEAPIEGVTSERLVEMIRQNSNPNVCFCETKEDAENYLIDEVQPGDLVITMGAGDIWRVAHNLIPKLKERNHVHRNR</sequence>
<keyword evidence="4 14" id="KW-0963">Cytoplasm</keyword>
<evidence type="ECO:0000256" key="4">
    <source>
        <dbReference type="ARBA" id="ARBA00022490"/>
    </source>
</evidence>
<evidence type="ECO:0000256" key="7">
    <source>
        <dbReference type="ARBA" id="ARBA00022741"/>
    </source>
</evidence>
<evidence type="ECO:0000256" key="9">
    <source>
        <dbReference type="ARBA" id="ARBA00022960"/>
    </source>
</evidence>
<name>A0A7D3XR79_9BACL</name>
<evidence type="ECO:0000256" key="8">
    <source>
        <dbReference type="ARBA" id="ARBA00022840"/>
    </source>
</evidence>
<evidence type="ECO:0000259" key="17">
    <source>
        <dbReference type="Pfam" id="PF08245"/>
    </source>
</evidence>
<dbReference type="InterPro" id="IPR036615">
    <property type="entry name" value="Mur_ligase_C_dom_sf"/>
</dbReference>
<dbReference type="InterPro" id="IPR004101">
    <property type="entry name" value="Mur_ligase_C"/>
</dbReference>
<dbReference type="AlphaFoldDB" id="A0A7D3XR79"/>
<dbReference type="GO" id="GO:0005524">
    <property type="term" value="F:ATP binding"/>
    <property type="evidence" value="ECO:0007669"/>
    <property type="project" value="UniProtKB-UniRule"/>
</dbReference>
<evidence type="ECO:0000313" key="18">
    <source>
        <dbReference type="EMBL" id="QKG84088.1"/>
    </source>
</evidence>
<dbReference type="UniPathway" id="UPA00219"/>
<accession>A0A7D3XR79</accession>
<keyword evidence="11 14" id="KW-0131">Cell cycle</keyword>
<dbReference type="Gene3D" id="3.40.50.720">
    <property type="entry name" value="NAD(P)-binding Rossmann-like Domain"/>
    <property type="match status" value="1"/>
</dbReference>
<dbReference type="Pfam" id="PF01225">
    <property type="entry name" value="Mur_ligase"/>
    <property type="match status" value="1"/>
</dbReference>
<dbReference type="GO" id="GO:0005737">
    <property type="term" value="C:cytoplasm"/>
    <property type="evidence" value="ECO:0007669"/>
    <property type="project" value="UniProtKB-SubCell"/>
</dbReference>
<feature type="binding site" evidence="14">
    <location>
        <begin position="111"/>
        <end position="117"/>
    </location>
    <ligand>
        <name>ATP</name>
        <dbReference type="ChEBI" id="CHEBI:30616"/>
    </ligand>
</feature>
<evidence type="ECO:0000256" key="3">
    <source>
        <dbReference type="ARBA" id="ARBA00012211"/>
    </source>
</evidence>
<evidence type="ECO:0000256" key="10">
    <source>
        <dbReference type="ARBA" id="ARBA00022984"/>
    </source>
</evidence>
<dbReference type="Pfam" id="PF08245">
    <property type="entry name" value="Mur_ligase_M"/>
    <property type="match status" value="1"/>
</dbReference>
<keyword evidence="10 14" id="KW-0573">Peptidoglycan synthesis</keyword>
<dbReference type="Gene3D" id="3.90.190.20">
    <property type="entry name" value="Mur ligase, C-terminal domain"/>
    <property type="match status" value="1"/>
</dbReference>
<keyword evidence="6 14" id="KW-0132">Cell division</keyword>
<dbReference type="GO" id="GO:0051301">
    <property type="term" value="P:cell division"/>
    <property type="evidence" value="ECO:0007669"/>
    <property type="project" value="UniProtKB-KW"/>
</dbReference>
<feature type="domain" description="Mur ligase N-terminal catalytic" evidence="15">
    <location>
        <begin position="6"/>
        <end position="104"/>
    </location>
</feature>
<comment type="pathway">
    <text evidence="2 14">Cell wall biogenesis; peptidoglycan biosynthesis.</text>
</comment>
<dbReference type="GO" id="GO:0009252">
    <property type="term" value="P:peptidoglycan biosynthetic process"/>
    <property type="evidence" value="ECO:0007669"/>
    <property type="project" value="UniProtKB-UniRule"/>
</dbReference>
<evidence type="ECO:0000256" key="2">
    <source>
        <dbReference type="ARBA" id="ARBA00004752"/>
    </source>
</evidence>
<dbReference type="EMBL" id="CP048104">
    <property type="protein sequence ID" value="QKG84088.1"/>
    <property type="molecule type" value="Genomic_DNA"/>
</dbReference>
<dbReference type="SUPFAM" id="SSF53244">
    <property type="entry name" value="MurD-like peptide ligases, peptide-binding domain"/>
    <property type="match status" value="1"/>
</dbReference>
<evidence type="ECO:0000256" key="14">
    <source>
        <dbReference type="HAMAP-Rule" id="MF_00046"/>
    </source>
</evidence>
<comment type="function">
    <text evidence="14">Cell wall formation.</text>
</comment>
<comment type="subcellular location">
    <subcellularLocation>
        <location evidence="1 14">Cytoplasm</location>
    </subcellularLocation>
</comment>
<keyword evidence="5 14" id="KW-0436">Ligase</keyword>
<keyword evidence="9 14" id="KW-0133">Cell shape</keyword>
<protein>
    <recommendedName>
        <fullName evidence="3 14">UDP-N-acetylmuramate--L-alanine ligase</fullName>
        <ecNumber evidence="3 14">6.3.2.8</ecNumber>
    </recommendedName>
    <alternativeName>
        <fullName evidence="14">UDP-N-acetylmuramoyl-L-alanine synthetase</fullName>
    </alternativeName>
</protein>
<dbReference type="EC" id="6.3.2.8" evidence="3 14"/>
<proteinExistence type="inferred from homology"/>
<dbReference type="KEGG" id="kpul:GXN76_06095"/>
<dbReference type="HAMAP" id="MF_00046">
    <property type="entry name" value="MurC"/>
    <property type="match status" value="1"/>
</dbReference>
<reference evidence="18 19" key="1">
    <citation type="submission" date="2020-01" db="EMBL/GenBank/DDBJ databases">
        <authorList>
            <person name="Gulvik C.A."/>
            <person name="Batra D.G."/>
        </authorList>
    </citation>
    <scope>NUCLEOTIDE SEQUENCE [LARGE SCALE GENOMIC DNA]</scope>
    <source>
        <strain evidence="18 19">W9323</strain>
    </source>
</reference>
<dbReference type="InterPro" id="IPR005758">
    <property type="entry name" value="UDP-N-AcMur_Ala_ligase_MurC"/>
</dbReference>
<organism evidence="18 19">
    <name type="scientific">Kroppenstedtia pulmonis</name>
    <dbReference type="NCBI Taxonomy" id="1380685"/>
    <lineage>
        <taxon>Bacteria</taxon>
        <taxon>Bacillati</taxon>
        <taxon>Bacillota</taxon>
        <taxon>Bacilli</taxon>
        <taxon>Bacillales</taxon>
        <taxon>Thermoactinomycetaceae</taxon>
        <taxon>Kroppenstedtia</taxon>
    </lineage>
</organism>
<evidence type="ECO:0000256" key="6">
    <source>
        <dbReference type="ARBA" id="ARBA00022618"/>
    </source>
</evidence>
<dbReference type="InterPro" id="IPR000713">
    <property type="entry name" value="Mur_ligase_N"/>
</dbReference>
<dbReference type="NCBIfam" id="TIGR01082">
    <property type="entry name" value="murC"/>
    <property type="match status" value="1"/>
</dbReference>
<comment type="catalytic activity">
    <reaction evidence="13 14">
        <text>UDP-N-acetyl-alpha-D-muramate + L-alanine + ATP = UDP-N-acetyl-alpha-D-muramoyl-L-alanine + ADP + phosphate + H(+)</text>
        <dbReference type="Rhea" id="RHEA:23372"/>
        <dbReference type="ChEBI" id="CHEBI:15378"/>
        <dbReference type="ChEBI" id="CHEBI:30616"/>
        <dbReference type="ChEBI" id="CHEBI:43474"/>
        <dbReference type="ChEBI" id="CHEBI:57972"/>
        <dbReference type="ChEBI" id="CHEBI:70757"/>
        <dbReference type="ChEBI" id="CHEBI:83898"/>
        <dbReference type="ChEBI" id="CHEBI:456216"/>
        <dbReference type="EC" id="6.3.2.8"/>
    </reaction>
</comment>
<keyword evidence="7 14" id="KW-0547">Nucleotide-binding</keyword>
<keyword evidence="8 14" id="KW-0067">ATP-binding</keyword>
<feature type="domain" description="Mur ligase C-terminal" evidence="16">
    <location>
        <begin position="311"/>
        <end position="441"/>
    </location>
</feature>
<feature type="domain" description="Mur ligase central" evidence="17">
    <location>
        <begin position="109"/>
        <end position="288"/>
    </location>
</feature>
<dbReference type="PANTHER" id="PTHR43445:SF3">
    <property type="entry name" value="UDP-N-ACETYLMURAMATE--L-ALANINE LIGASE"/>
    <property type="match status" value="1"/>
</dbReference>